<protein>
    <recommendedName>
        <fullName evidence="3">Phage protein</fullName>
    </recommendedName>
</protein>
<keyword evidence="2" id="KW-1185">Reference proteome</keyword>
<accession>A0ABS9QRL3</accession>
<name>A0ABS9QRL3_9GAMM</name>
<dbReference type="Pfam" id="PF06992">
    <property type="entry name" value="Phage_lambda_P"/>
    <property type="match status" value="1"/>
</dbReference>
<sequence>MPTMNLYSRDFSNRFGAELGSVVQEFVKQIGEAGLSVAEVMIGIEAFKQRAATAPWSVNPAEFVAMCTPTPEQLGLPNAEQAYRECCAHGRWPSEHNWSHGAVFAAGRETGWYELQNRTEQQTWPLFKRNYEVMCRRAVKGESFDACIPKALAAPVNNPVESQKACSIIADLRQKFGLRTANGSGN</sequence>
<reference evidence="1 2" key="1">
    <citation type="submission" date="2020-08" db="EMBL/GenBank/DDBJ databases">
        <title>Whole genome sequence of Shewanella sp strain PS-2.</title>
        <authorList>
            <person name="Das S.K."/>
        </authorList>
    </citation>
    <scope>NUCLEOTIDE SEQUENCE [LARGE SCALE GENOMIC DNA]</scope>
    <source>
        <strain evidence="1 2">PS-2</strain>
    </source>
</reference>
<gene>
    <name evidence="1" type="ORF">H9J30_00225</name>
</gene>
<dbReference type="Proteomes" id="UP000829384">
    <property type="component" value="Unassembled WGS sequence"/>
</dbReference>
<dbReference type="EMBL" id="JACSDI010000001">
    <property type="protein sequence ID" value="MCG9962370.1"/>
    <property type="molecule type" value="Genomic_DNA"/>
</dbReference>
<organism evidence="1 2">
    <name type="scientific">Shewanella cutis</name>
    <dbReference type="NCBI Taxonomy" id="2766780"/>
    <lineage>
        <taxon>Bacteria</taxon>
        <taxon>Pseudomonadati</taxon>
        <taxon>Pseudomonadota</taxon>
        <taxon>Gammaproteobacteria</taxon>
        <taxon>Alteromonadales</taxon>
        <taxon>Shewanellaceae</taxon>
        <taxon>Shewanella</taxon>
    </lineage>
</organism>
<evidence type="ECO:0000313" key="1">
    <source>
        <dbReference type="EMBL" id="MCG9962370.1"/>
    </source>
</evidence>
<dbReference type="InterPro" id="IPR009731">
    <property type="entry name" value="P-like"/>
</dbReference>
<comment type="caution">
    <text evidence="1">The sequence shown here is derived from an EMBL/GenBank/DDBJ whole genome shotgun (WGS) entry which is preliminary data.</text>
</comment>
<evidence type="ECO:0008006" key="3">
    <source>
        <dbReference type="Google" id="ProtNLM"/>
    </source>
</evidence>
<proteinExistence type="predicted"/>
<evidence type="ECO:0000313" key="2">
    <source>
        <dbReference type="Proteomes" id="UP000829384"/>
    </source>
</evidence>